<dbReference type="GO" id="GO:0016491">
    <property type="term" value="F:oxidoreductase activity"/>
    <property type="evidence" value="ECO:0007669"/>
    <property type="project" value="UniProtKB-KW"/>
</dbReference>
<keyword evidence="6" id="KW-0472">Membrane</keyword>
<gene>
    <name evidence="8" type="ORF">F4Y08_00145</name>
</gene>
<proteinExistence type="inferred from homology"/>
<reference evidence="8" key="1">
    <citation type="submission" date="2019-09" db="EMBL/GenBank/DDBJ databases">
        <title>Characterisation of the sponge microbiome using genome-centric metagenomics.</title>
        <authorList>
            <person name="Engelberts J.P."/>
            <person name="Robbins S.J."/>
            <person name="De Goeij J.M."/>
            <person name="Aranda M."/>
            <person name="Bell S.C."/>
            <person name="Webster N.S."/>
        </authorList>
    </citation>
    <scope>NUCLEOTIDE SEQUENCE</scope>
    <source>
        <strain evidence="8">SB0662_bin_9</strain>
    </source>
</reference>
<keyword evidence="6" id="KW-0812">Transmembrane</keyword>
<keyword evidence="4" id="KW-1015">Disulfide bond</keyword>
<keyword evidence="5" id="KW-0676">Redox-active center</keyword>
<evidence type="ECO:0000256" key="2">
    <source>
        <dbReference type="ARBA" id="ARBA00022729"/>
    </source>
</evidence>
<keyword evidence="2" id="KW-0732">Signal</keyword>
<evidence type="ECO:0000256" key="4">
    <source>
        <dbReference type="ARBA" id="ARBA00023157"/>
    </source>
</evidence>
<evidence type="ECO:0000256" key="6">
    <source>
        <dbReference type="SAM" id="Phobius"/>
    </source>
</evidence>
<accession>A0A6B1DPV4</accession>
<keyword evidence="6" id="KW-1133">Transmembrane helix</keyword>
<protein>
    <submittedName>
        <fullName evidence="8">Thioredoxin domain-containing protein</fullName>
    </submittedName>
</protein>
<dbReference type="PROSITE" id="PS51352">
    <property type="entry name" value="THIOREDOXIN_2"/>
    <property type="match status" value="1"/>
</dbReference>
<evidence type="ECO:0000313" key="8">
    <source>
        <dbReference type="EMBL" id="MYD88742.1"/>
    </source>
</evidence>
<dbReference type="SUPFAM" id="SSF52833">
    <property type="entry name" value="Thioredoxin-like"/>
    <property type="match status" value="1"/>
</dbReference>
<dbReference type="AlphaFoldDB" id="A0A6B1DPV4"/>
<dbReference type="Gene3D" id="3.40.30.10">
    <property type="entry name" value="Glutaredoxin"/>
    <property type="match status" value="1"/>
</dbReference>
<keyword evidence="3" id="KW-0560">Oxidoreductase</keyword>
<dbReference type="PANTHER" id="PTHR13887:SF14">
    <property type="entry name" value="DISULFIDE BOND FORMATION PROTEIN D"/>
    <property type="match status" value="1"/>
</dbReference>
<organism evidence="8">
    <name type="scientific">Caldilineaceae bacterium SB0662_bin_9</name>
    <dbReference type="NCBI Taxonomy" id="2605258"/>
    <lineage>
        <taxon>Bacteria</taxon>
        <taxon>Bacillati</taxon>
        <taxon>Chloroflexota</taxon>
        <taxon>Caldilineae</taxon>
        <taxon>Caldilineales</taxon>
        <taxon>Caldilineaceae</taxon>
    </lineage>
</organism>
<evidence type="ECO:0000256" key="3">
    <source>
        <dbReference type="ARBA" id="ARBA00023002"/>
    </source>
</evidence>
<dbReference type="InterPro" id="IPR036249">
    <property type="entry name" value="Thioredoxin-like_sf"/>
</dbReference>
<name>A0A6B1DPV4_9CHLR</name>
<feature type="transmembrane region" description="Helical" evidence="6">
    <location>
        <begin position="7"/>
        <end position="28"/>
    </location>
</feature>
<dbReference type="EMBL" id="VXPY01000002">
    <property type="protein sequence ID" value="MYD88742.1"/>
    <property type="molecule type" value="Genomic_DNA"/>
</dbReference>
<dbReference type="Pfam" id="PF13462">
    <property type="entry name" value="Thioredoxin_4"/>
    <property type="match status" value="1"/>
</dbReference>
<comment type="similarity">
    <text evidence="1">Belongs to the thioredoxin family. DsbA subfamily.</text>
</comment>
<comment type="caution">
    <text evidence="8">The sequence shown here is derived from an EMBL/GenBank/DDBJ whole genome shotgun (WGS) entry which is preliminary data.</text>
</comment>
<dbReference type="InterPro" id="IPR012336">
    <property type="entry name" value="Thioredoxin-like_fold"/>
</dbReference>
<evidence type="ECO:0000256" key="1">
    <source>
        <dbReference type="ARBA" id="ARBA00005791"/>
    </source>
</evidence>
<dbReference type="InterPro" id="IPR013766">
    <property type="entry name" value="Thioredoxin_domain"/>
</dbReference>
<dbReference type="PANTHER" id="PTHR13887">
    <property type="entry name" value="GLUTATHIONE S-TRANSFERASE KAPPA"/>
    <property type="match status" value="1"/>
</dbReference>
<evidence type="ECO:0000256" key="5">
    <source>
        <dbReference type="ARBA" id="ARBA00023284"/>
    </source>
</evidence>
<evidence type="ECO:0000259" key="7">
    <source>
        <dbReference type="PROSITE" id="PS51352"/>
    </source>
</evidence>
<sequence>MKGKNRIGLWIIGVASIVVVGIIVLVVVTSRTPVSSEAHANIPTEWINGNELGSPDAPVVMVAYEDFLCPHCGEFNRNAKARLIEDFIEAGDLRLVYMFFPLDIFAPASYNTARAGQCIIDLSEDPNGFWQYHDTLFFGERGASRYEIENLTNLARSAGVNEREFVECFGSVAAQDKVDQSVRTGVADGAQGTPHILINDEVFEGNAANYDAIRAAVNAALVAVE</sequence>
<feature type="domain" description="Thioredoxin" evidence="7">
    <location>
        <begin position="32"/>
        <end position="222"/>
    </location>
</feature>